<name>A0A9P0J5U2_9DIPT</name>
<protein>
    <submittedName>
        <fullName evidence="2">Uncharacterized protein</fullName>
    </submittedName>
</protein>
<dbReference type="EMBL" id="OU895879">
    <property type="protein sequence ID" value="CAH1728665.1"/>
    <property type="molecule type" value="Genomic_DNA"/>
</dbReference>
<organism evidence="2 3">
    <name type="scientific">Chironomus riparius</name>
    <dbReference type="NCBI Taxonomy" id="315576"/>
    <lineage>
        <taxon>Eukaryota</taxon>
        <taxon>Metazoa</taxon>
        <taxon>Ecdysozoa</taxon>
        <taxon>Arthropoda</taxon>
        <taxon>Hexapoda</taxon>
        <taxon>Insecta</taxon>
        <taxon>Pterygota</taxon>
        <taxon>Neoptera</taxon>
        <taxon>Endopterygota</taxon>
        <taxon>Diptera</taxon>
        <taxon>Nematocera</taxon>
        <taxon>Chironomoidea</taxon>
        <taxon>Chironomidae</taxon>
        <taxon>Chironominae</taxon>
        <taxon>Chironomus</taxon>
    </lineage>
</organism>
<proteinExistence type="predicted"/>
<sequence length="444" mass="50093">MQGLLARLNAQKNQGSLSKGASRSTSIASSVDDLNDDDRQSNSDESQNQQTSNVRKPKVKRDREKDNKDKDKNNDKKPGWNTVPSAKSRIDTNMVKLKLLDATRKAVLDKTKKPVTSTGMQTDTIKTKLCKDKLTDNQNDLINPKDEATETDLDLIALKSKDGTVIVTASVSVNTEKLVSHTVSTQTVMPRSNVSFKKFTDSRHRIQYAEEDSEVDDDDEEAEMCLEKIERRLKAKKKFSRQKSTQKSNIEIVIEDDSSDIIAIETIPAELPNKNKTSDSEYEDSIQGDYDDKSSSKTKKSKESTFNSWNDLDFEAQKVELPRNYFIESGPTPWSNFESLVLGQRFLNARLSPVPERISRPKVTWSDTQIKVVNDLMSEATALFALFDQVAMLLGPDIKLHNISDVEEFELPASKYNEELTKSCEKLEASLKRLQSPHYLPKSS</sequence>
<accession>A0A9P0J5U2</accession>
<keyword evidence="3" id="KW-1185">Reference proteome</keyword>
<dbReference type="Proteomes" id="UP001153620">
    <property type="component" value="Chromosome 3"/>
</dbReference>
<evidence type="ECO:0000313" key="3">
    <source>
        <dbReference type="Proteomes" id="UP001153620"/>
    </source>
</evidence>
<evidence type="ECO:0000313" key="2">
    <source>
        <dbReference type="EMBL" id="CAH1728665.1"/>
    </source>
</evidence>
<feature type="region of interest" description="Disordered" evidence="1">
    <location>
        <begin position="272"/>
        <end position="303"/>
    </location>
</feature>
<dbReference type="OrthoDB" id="10253115at2759"/>
<reference evidence="2" key="2">
    <citation type="submission" date="2022-10" db="EMBL/GenBank/DDBJ databases">
        <authorList>
            <consortium name="ENA_rothamsted_submissions"/>
            <consortium name="culmorum"/>
            <person name="King R."/>
        </authorList>
    </citation>
    <scope>NUCLEOTIDE SEQUENCE</scope>
</reference>
<feature type="compositionally biased region" description="Polar residues" evidence="1">
    <location>
        <begin position="10"/>
        <end position="29"/>
    </location>
</feature>
<feature type="region of interest" description="Disordered" evidence="1">
    <location>
        <begin position="1"/>
        <end position="88"/>
    </location>
</feature>
<feature type="compositionally biased region" description="Polar residues" evidence="1">
    <location>
        <begin position="43"/>
        <end position="54"/>
    </location>
</feature>
<feature type="compositionally biased region" description="Basic and acidic residues" evidence="1">
    <location>
        <begin position="61"/>
        <end position="78"/>
    </location>
</feature>
<evidence type="ECO:0000256" key="1">
    <source>
        <dbReference type="SAM" id="MobiDB-lite"/>
    </source>
</evidence>
<reference evidence="2" key="1">
    <citation type="submission" date="2022-01" db="EMBL/GenBank/DDBJ databases">
        <authorList>
            <person name="King R."/>
        </authorList>
    </citation>
    <scope>NUCLEOTIDE SEQUENCE</scope>
</reference>
<dbReference type="AlphaFoldDB" id="A0A9P0J5U2"/>
<gene>
    <name evidence="2" type="ORF">CHIRRI_LOCUS10842</name>
</gene>